<dbReference type="InterPro" id="IPR025660">
    <property type="entry name" value="Pept_his_AS"/>
</dbReference>
<proteinExistence type="evidence at transcript level"/>
<evidence type="ECO:0000256" key="1">
    <source>
        <dbReference type="ARBA" id="ARBA00008455"/>
    </source>
</evidence>
<sequence>MAGQDHWASFKSQHAKNYDDEEDTTRRTIFETNLAAVEHHNALFNTGRADYSLALNHLSDWKDHELLCLRGHRADLKTESRGSAFIPNACPFELPERVDWRDKGLVTPVKNQGQCGSCWAFSTTGSLEGQHFRKTGKLLSLSEQQLVDCSSAFGNHGCNGGLFDFAFKYVQDSGGITTEDLYPYVSGVIQKAHDVCSYNPDMCKATCTGWVDIPSKDSKALMYAVATIGPISIAINAMGPGFMQYKSGIYNPPSCPGDFSDLDHAVLLVGYGTQNGLNYWIVKNSWSEKWGENGYVRICRDGRNLCGVATCASYPLV</sequence>
<dbReference type="FunFam" id="3.90.70.10:FF:000006">
    <property type="entry name" value="Cathepsin S"/>
    <property type="match status" value="1"/>
</dbReference>
<name>A0A0K1L8K1_EUDNI</name>
<dbReference type="AlphaFoldDB" id="A0A0K1L8K1"/>
<dbReference type="SMART" id="SM00645">
    <property type="entry name" value="Pept_C1"/>
    <property type="match status" value="1"/>
</dbReference>
<evidence type="ECO:0000259" key="8">
    <source>
        <dbReference type="SMART" id="SM00645"/>
    </source>
</evidence>
<dbReference type="Pfam" id="PF00112">
    <property type="entry name" value="Peptidase_C1"/>
    <property type="match status" value="1"/>
</dbReference>
<dbReference type="SUPFAM" id="SSF54001">
    <property type="entry name" value="Cysteine proteinases"/>
    <property type="match status" value="1"/>
</dbReference>
<dbReference type="InterPro" id="IPR013128">
    <property type="entry name" value="Peptidase_C1A"/>
</dbReference>
<keyword evidence="6" id="KW-1015">Disulfide bond</keyword>
<dbReference type="PROSITE" id="PS00139">
    <property type="entry name" value="THIOL_PROTEASE_CYS"/>
    <property type="match status" value="1"/>
</dbReference>
<organism evidence="10">
    <name type="scientific">Eudiplozoon nipponicum</name>
    <name type="common">Flatworm</name>
    <name type="synonym">Diplozoon nipponicum</name>
    <dbReference type="NCBI Taxonomy" id="116851"/>
    <lineage>
        <taxon>Eukaryota</taxon>
        <taxon>Metazoa</taxon>
        <taxon>Spiralia</taxon>
        <taxon>Lophotrochozoa</taxon>
        <taxon>Platyhelminthes</taxon>
        <taxon>Monogenea</taxon>
        <taxon>Polyopisthocotylea</taxon>
        <taxon>Mazocraeidea</taxon>
        <taxon>Diplozoidae</taxon>
        <taxon>Eudiplozoon</taxon>
    </lineage>
</organism>
<dbReference type="PROSITE" id="PS00640">
    <property type="entry name" value="THIOL_PROTEASE_ASN"/>
    <property type="match status" value="1"/>
</dbReference>
<dbReference type="InterPro" id="IPR013201">
    <property type="entry name" value="Prot_inhib_I29"/>
</dbReference>
<keyword evidence="5" id="KW-0865">Zymogen</keyword>
<evidence type="ECO:0000256" key="4">
    <source>
        <dbReference type="ARBA" id="ARBA00022807"/>
    </source>
</evidence>
<dbReference type="PANTHER" id="PTHR12411">
    <property type="entry name" value="CYSTEINE PROTEASE FAMILY C1-RELATED"/>
    <property type="match status" value="1"/>
</dbReference>
<dbReference type="PROSITE" id="PS00639">
    <property type="entry name" value="THIOL_PROTEASE_HIS"/>
    <property type="match status" value="1"/>
</dbReference>
<feature type="domain" description="Peptidase C1A papain C-terminal" evidence="8">
    <location>
        <begin position="94"/>
        <end position="316"/>
    </location>
</feature>
<dbReference type="Gene3D" id="3.90.70.10">
    <property type="entry name" value="Cysteine proteinases"/>
    <property type="match status" value="1"/>
</dbReference>
<keyword evidence="4" id="KW-0788">Thiol protease</keyword>
<dbReference type="InterPro" id="IPR000169">
    <property type="entry name" value="Pept_cys_AS"/>
</dbReference>
<keyword evidence="2" id="KW-0645">Protease</keyword>
<dbReference type="GO" id="GO:0004197">
    <property type="term" value="F:cysteine-type endopeptidase activity"/>
    <property type="evidence" value="ECO:0007669"/>
    <property type="project" value="UniProtKB-EC"/>
</dbReference>
<dbReference type="InterPro" id="IPR039417">
    <property type="entry name" value="Peptidase_C1A_papain-like"/>
</dbReference>
<protein>
    <submittedName>
        <fullName evidence="10">Cathepsin L1</fullName>
        <ecNumber evidence="10">3.4.22.15</ecNumber>
    </submittedName>
</protein>
<accession>A0A0K1L8K1</accession>
<evidence type="ECO:0000313" key="10">
    <source>
        <dbReference type="EMBL" id="AKU38389.1"/>
    </source>
</evidence>
<dbReference type="InterPro" id="IPR000668">
    <property type="entry name" value="Peptidase_C1A_C"/>
</dbReference>
<dbReference type="GO" id="GO:0006508">
    <property type="term" value="P:proteolysis"/>
    <property type="evidence" value="ECO:0007669"/>
    <property type="project" value="UniProtKB-KW"/>
</dbReference>
<evidence type="ECO:0000256" key="6">
    <source>
        <dbReference type="ARBA" id="ARBA00023157"/>
    </source>
</evidence>
<keyword evidence="3 10" id="KW-0378">Hydrolase</keyword>
<evidence type="ECO:0000256" key="2">
    <source>
        <dbReference type="ARBA" id="ARBA00022670"/>
    </source>
</evidence>
<dbReference type="EMBL" id="KP793605">
    <property type="protein sequence ID" value="AKU38389.1"/>
    <property type="molecule type" value="mRNA"/>
</dbReference>
<dbReference type="CDD" id="cd02248">
    <property type="entry name" value="Peptidase_C1A"/>
    <property type="match status" value="1"/>
</dbReference>
<dbReference type="InterPro" id="IPR025661">
    <property type="entry name" value="Pept_asp_AS"/>
</dbReference>
<dbReference type="SMART" id="SM00848">
    <property type="entry name" value="Inhibitor_I29"/>
    <property type="match status" value="1"/>
</dbReference>
<evidence type="ECO:0000256" key="5">
    <source>
        <dbReference type="ARBA" id="ARBA00023145"/>
    </source>
</evidence>
<dbReference type="InterPro" id="IPR038765">
    <property type="entry name" value="Papain-like_cys_pep_sf"/>
</dbReference>
<dbReference type="EC" id="3.4.22.15" evidence="10"/>
<evidence type="ECO:0000256" key="3">
    <source>
        <dbReference type="ARBA" id="ARBA00022801"/>
    </source>
</evidence>
<reference evidence="10" key="1">
    <citation type="submission" date="2015-02" db="EMBL/GenBank/DDBJ databases">
        <title>Digestive peptidases in excretory/secretory products of the monogenean Eudiplozoon nipponicum (Heteronchoinea: Diplozoidae).</title>
        <authorList>
            <person name="Jedlickova L."/>
            <person name="Dvorakova H."/>
            <person name="Kasny M."/>
            <person name="Potesil D."/>
            <person name="Zdrahal Z."/>
            <person name="Ilgova J."/>
            <person name="Gelnar M."/>
            <person name="Mikes L."/>
        </authorList>
    </citation>
    <scope>NUCLEOTIDE SEQUENCE</scope>
</reference>
<feature type="region of interest" description="Disordered" evidence="7">
    <location>
        <begin position="1"/>
        <end position="23"/>
    </location>
</feature>
<dbReference type="Pfam" id="PF08246">
    <property type="entry name" value="Inhibitor_I29"/>
    <property type="match status" value="1"/>
</dbReference>
<evidence type="ECO:0000259" key="9">
    <source>
        <dbReference type="SMART" id="SM00848"/>
    </source>
</evidence>
<dbReference type="PRINTS" id="PR00705">
    <property type="entry name" value="PAPAIN"/>
</dbReference>
<evidence type="ECO:0000256" key="7">
    <source>
        <dbReference type="SAM" id="MobiDB-lite"/>
    </source>
</evidence>
<comment type="similarity">
    <text evidence="1">Belongs to the peptidase C1 family.</text>
</comment>
<feature type="domain" description="Cathepsin propeptide inhibitor" evidence="9">
    <location>
        <begin position="7"/>
        <end position="66"/>
    </location>
</feature>